<sequence>MKRAESRKSHSWWRDSHIGPRNSKWIADNLEDMDQTVKRMMKLMDEDGDSFAKKVDMYYKRRPDLISHIEEFYRMYRSLAERYDHLAGELRRNVPFDLHSQSSGISDSTSDMLPKEGYESSSLTDSEPECDSSSVNNYSGYLSSGTERGLQEKVLHLENELRLAKGKLRSEILDNADVSFREPIDDSLEDAKLTLANYERELAAATERTHLLKGKIVTLNTHLQKSGSDAFLHASDDGGGLTQAEVYHRDIQLELTQGEVSPLQDNLETDDRSDYLAEQLKALKEKLQGLETENHGLRTELQHIKSAAKHQLLVQEQVESAQKDAGVWKTKYNAERKEISKLQERMARLKTSLSDRDREVRELKIAVSDAEQKIFPEKHQIKAEMSKILEERTLMEEQLREQESRGRLLEEEIRQMNCQIADTEDRFNRLVSQLRTEIAERAEEHENLKNIYNLLLSERNALHTQVSQLEAENLSKSEQINEREKQLEQMWLELVERAIASEALQELVQELRARARQLEEDLDRHGLIILEGAENKREAIRQLCFSLEHYRNHYHSLQQAFLRYKRHKRAP</sequence>
<gene>
    <name evidence="1" type="ORF">MLD38_017433</name>
</gene>
<dbReference type="Proteomes" id="UP001057402">
    <property type="component" value="Chromosome 5"/>
</dbReference>
<comment type="caution">
    <text evidence="1">The sequence shown here is derived from an EMBL/GenBank/DDBJ whole genome shotgun (WGS) entry which is preliminary data.</text>
</comment>
<proteinExistence type="predicted"/>
<name>A0ACB9QRR9_9MYRT</name>
<dbReference type="EMBL" id="CM042884">
    <property type="protein sequence ID" value="KAI4368933.1"/>
    <property type="molecule type" value="Genomic_DNA"/>
</dbReference>
<reference evidence="2" key="1">
    <citation type="journal article" date="2023" name="Front. Plant Sci.">
        <title>Chromosomal-level genome assembly of Melastoma candidum provides insights into trichome evolution.</title>
        <authorList>
            <person name="Zhong Y."/>
            <person name="Wu W."/>
            <person name="Sun C."/>
            <person name="Zou P."/>
            <person name="Liu Y."/>
            <person name="Dai S."/>
            <person name="Zhou R."/>
        </authorList>
    </citation>
    <scope>NUCLEOTIDE SEQUENCE [LARGE SCALE GENOMIC DNA]</scope>
</reference>
<evidence type="ECO:0000313" key="1">
    <source>
        <dbReference type="EMBL" id="KAI4368933.1"/>
    </source>
</evidence>
<protein>
    <submittedName>
        <fullName evidence="1">Uncharacterized protein</fullName>
    </submittedName>
</protein>
<accession>A0ACB9QRR9</accession>
<organism evidence="1 2">
    <name type="scientific">Melastoma candidum</name>
    <dbReference type="NCBI Taxonomy" id="119954"/>
    <lineage>
        <taxon>Eukaryota</taxon>
        <taxon>Viridiplantae</taxon>
        <taxon>Streptophyta</taxon>
        <taxon>Embryophyta</taxon>
        <taxon>Tracheophyta</taxon>
        <taxon>Spermatophyta</taxon>
        <taxon>Magnoliopsida</taxon>
        <taxon>eudicotyledons</taxon>
        <taxon>Gunneridae</taxon>
        <taxon>Pentapetalae</taxon>
        <taxon>rosids</taxon>
        <taxon>malvids</taxon>
        <taxon>Myrtales</taxon>
        <taxon>Melastomataceae</taxon>
        <taxon>Melastomatoideae</taxon>
        <taxon>Melastomateae</taxon>
        <taxon>Melastoma</taxon>
    </lineage>
</organism>
<evidence type="ECO:0000313" key="2">
    <source>
        <dbReference type="Proteomes" id="UP001057402"/>
    </source>
</evidence>
<keyword evidence="2" id="KW-1185">Reference proteome</keyword>